<protein>
    <submittedName>
        <fullName evidence="1">AlpA family phage regulatory protein</fullName>
    </submittedName>
</protein>
<dbReference type="PANTHER" id="PTHR36154:SF1">
    <property type="entry name" value="DNA-BINDING TRANSCRIPTIONAL ACTIVATOR ALPA"/>
    <property type="match status" value="1"/>
</dbReference>
<sequence>MSAQTTTYPRMLRINDVSSITGLSRSTFYRNVEANSFPKPVHITRRRIALRELDIMNWFESLEA</sequence>
<dbReference type="InterPro" id="IPR052931">
    <property type="entry name" value="Prophage_regulatory_activator"/>
</dbReference>
<evidence type="ECO:0000313" key="2">
    <source>
        <dbReference type="Proteomes" id="UP001163739"/>
    </source>
</evidence>
<dbReference type="InterPro" id="IPR010260">
    <property type="entry name" value="AlpA"/>
</dbReference>
<accession>A0ABY6N7A1</accession>
<gene>
    <name evidence="1" type="ORF">NKI27_09285</name>
</gene>
<dbReference type="Proteomes" id="UP001163739">
    <property type="component" value="Chromosome"/>
</dbReference>
<dbReference type="EMBL" id="CP100390">
    <property type="protein sequence ID" value="UZE97905.1"/>
    <property type="molecule type" value="Genomic_DNA"/>
</dbReference>
<dbReference type="Gene3D" id="1.10.238.160">
    <property type="match status" value="1"/>
</dbReference>
<keyword evidence="2" id="KW-1185">Reference proteome</keyword>
<dbReference type="PANTHER" id="PTHR36154">
    <property type="entry name" value="DNA-BINDING TRANSCRIPTIONAL ACTIVATOR ALPA"/>
    <property type="match status" value="1"/>
</dbReference>
<name>A0ABY6N7A1_9ALTE</name>
<proteinExistence type="predicted"/>
<dbReference type="RefSeq" id="WP_265049379.1">
    <property type="nucleotide sequence ID" value="NZ_CP100390.1"/>
</dbReference>
<dbReference type="Pfam" id="PF05930">
    <property type="entry name" value="Phage_AlpA"/>
    <property type="match status" value="1"/>
</dbReference>
<reference evidence="1" key="1">
    <citation type="submission" date="2022-06" db="EMBL/GenBank/DDBJ databases">
        <title>Alkalimarinus sp. nov., isolated from gut of a Alitta virens.</title>
        <authorList>
            <person name="Yang A.I."/>
            <person name="Shin N.-R."/>
        </authorList>
    </citation>
    <scope>NUCLEOTIDE SEQUENCE</scope>
    <source>
        <strain evidence="1">A2M4</strain>
    </source>
</reference>
<organism evidence="1 2">
    <name type="scientific">Alkalimarinus alittae</name>
    <dbReference type="NCBI Taxonomy" id="2961619"/>
    <lineage>
        <taxon>Bacteria</taxon>
        <taxon>Pseudomonadati</taxon>
        <taxon>Pseudomonadota</taxon>
        <taxon>Gammaproteobacteria</taxon>
        <taxon>Alteromonadales</taxon>
        <taxon>Alteromonadaceae</taxon>
        <taxon>Alkalimarinus</taxon>
    </lineage>
</organism>
<evidence type="ECO:0000313" key="1">
    <source>
        <dbReference type="EMBL" id="UZE97905.1"/>
    </source>
</evidence>